<dbReference type="NCBIfam" id="TIGR00121">
    <property type="entry name" value="birA_ligase"/>
    <property type="match status" value="1"/>
</dbReference>
<dbReference type="InterPro" id="IPR004143">
    <property type="entry name" value="BPL_LPL_catalytic"/>
</dbReference>
<evidence type="ECO:0000313" key="3">
    <source>
        <dbReference type="EMBL" id="MFC4873086.1"/>
    </source>
</evidence>
<protein>
    <submittedName>
        <fullName evidence="3">Biotin--[acetyl-CoA-carboxylase] ligase</fullName>
        <ecNumber evidence="3">6.3.4.15</ecNumber>
    </submittedName>
</protein>
<name>A0ABV9T3M8_9BACT</name>
<dbReference type="EMBL" id="JBHSJJ010000008">
    <property type="protein sequence ID" value="MFC4873086.1"/>
    <property type="molecule type" value="Genomic_DNA"/>
</dbReference>
<accession>A0ABV9T3M8</accession>
<dbReference type="RefSeq" id="WP_377065666.1">
    <property type="nucleotide sequence ID" value="NZ_JBHSJJ010000008.1"/>
</dbReference>
<dbReference type="EC" id="6.3.4.15" evidence="3"/>
<organism evidence="3 4">
    <name type="scientific">Negadavirga shengliensis</name>
    <dbReference type="NCBI Taxonomy" id="1389218"/>
    <lineage>
        <taxon>Bacteria</taxon>
        <taxon>Pseudomonadati</taxon>
        <taxon>Bacteroidota</taxon>
        <taxon>Cytophagia</taxon>
        <taxon>Cytophagales</taxon>
        <taxon>Cyclobacteriaceae</taxon>
        <taxon>Negadavirga</taxon>
    </lineage>
</organism>
<dbReference type="SUPFAM" id="SSF55681">
    <property type="entry name" value="Class II aaRS and biotin synthetases"/>
    <property type="match status" value="1"/>
</dbReference>
<keyword evidence="4" id="KW-1185">Reference proteome</keyword>
<evidence type="ECO:0000256" key="1">
    <source>
        <dbReference type="ARBA" id="ARBA00022598"/>
    </source>
</evidence>
<dbReference type="GO" id="GO:0004077">
    <property type="term" value="F:biotin--[biotin carboxyl-carrier protein] ligase activity"/>
    <property type="evidence" value="ECO:0007669"/>
    <property type="project" value="UniProtKB-EC"/>
</dbReference>
<dbReference type="InterPro" id="IPR045864">
    <property type="entry name" value="aa-tRNA-synth_II/BPL/LPL"/>
</dbReference>
<dbReference type="Gene3D" id="3.30.930.10">
    <property type="entry name" value="Bira Bifunctional Protein, Domain 2"/>
    <property type="match status" value="1"/>
</dbReference>
<proteinExistence type="predicted"/>
<evidence type="ECO:0000259" key="2">
    <source>
        <dbReference type="PROSITE" id="PS51733"/>
    </source>
</evidence>
<dbReference type="PANTHER" id="PTHR12835">
    <property type="entry name" value="BIOTIN PROTEIN LIGASE"/>
    <property type="match status" value="1"/>
</dbReference>
<dbReference type="CDD" id="cd16442">
    <property type="entry name" value="BPL"/>
    <property type="match status" value="1"/>
</dbReference>
<dbReference type="InterPro" id="IPR004408">
    <property type="entry name" value="Biotin_CoA_COase_ligase"/>
</dbReference>
<comment type="caution">
    <text evidence="3">The sequence shown here is derived from an EMBL/GenBank/DDBJ whole genome shotgun (WGS) entry which is preliminary data.</text>
</comment>
<dbReference type="Proteomes" id="UP001595818">
    <property type="component" value="Unassembled WGS sequence"/>
</dbReference>
<reference evidence="4" key="1">
    <citation type="journal article" date="2019" name="Int. J. Syst. Evol. Microbiol.">
        <title>The Global Catalogue of Microorganisms (GCM) 10K type strain sequencing project: providing services to taxonomists for standard genome sequencing and annotation.</title>
        <authorList>
            <consortium name="The Broad Institute Genomics Platform"/>
            <consortium name="The Broad Institute Genome Sequencing Center for Infectious Disease"/>
            <person name="Wu L."/>
            <person name="Ma J."/>
        </authorList>
    </citation>
    <scope>NUCLEOTIDE SEQUENCE [LARGE SCALE GENOMIC DNA]</scope>
    <source>
        <strain evidence="4">CGMCC 4.7466</strain>
    </source>
</reference>
<evidence type="ECO:0000313" key="4">
    <source>
        <dbReference type="Proteomes" id="UP001595818"/>
    </source>
</evidence>
<feature type="domain" description="BPL/LPL catalytic" evidence="2">
    <location>
        <begin position="4"/>
        <end position="188"/>
    </location>
</feature>
<keyword evidence="1 3" id="KW-0436">Ligase</keyword>
<sequence length="252" mass="28430">MHKILANTAFLGKEIINMTECHSTNDTAISLFRSGAAREGTIVITARQTKGKGQRGNKWYSEPGKNLTFSLVLTPLFLDATEQFGLNMALSGGIHEAISEFVPDIKIKWPNDFMHDQRGKIGGMLIENSVSSHGIESSVVGLGLNVNQIGFPFPNAVSLAMLAGAELDIDEVFRSLVTQIEKWYLKLKRGSLDEIKDYYLHFLYRFDVWAWYQDEKALFWGKITGIDPMGNLLVMKQNDRIQSYGFKEIRFV</sequence>
<gene>
    <name evidence="3" type="ORF">ACFPFU_15415</name>
</gene>
<dbReference type="PANTHER" id="PTHR12835:SF5">
    <property type="entry name" value="BIOTIN--PROTEIN LIGASE"/>
    <property type="match status" value="1"/>
</dbReference>
<dbReference type="PROSITE" id="PS51733">
    <property type="entry name" value="BPL_LPL_CATALYTIC"/>
    <property type="match status" value="1"/>
</dbReference>
<dbReference type="Pfam" id="PF03099">
    <property type="entry name" value="BPL_LplA_LipB"/>
    <property type="match status" value="1"/>
</dbReference>